<name>A0A9P7EI79_9AGAM</name>
<dbReference type="SUPFAM" id="SSF50978">
    <property type="entry name" value="WD40 repeat-like"/>
    <property type="match status" value="1"/>
</dbReference>
<dbReference type="PANTHER" id="PTHR19879:SF9">
    <property type="entry name" value="TRANSCRIPTION INITIATION FACTOR TFIID SUBUNIT 5"/>
    <property type="match status" value="1"/>
</dbReference>
<feature type="repeat" description="WD" evidence="3">
    <location>
        <begin position="285"/>
        <end position="320"/>
    </location>
</feature>
<dbReference type="OrthoDB" id="674604at2759"/>
<feature type="repeat" description="WD" evidence="3">
    <location>
        <begin position="65"/>
        <end position="106"/>
    </location>
</feature>
<feature type="repeat" description="WD" evidence="3">
    <location>
        <begin position="243"/>
        <end position="284"/>
    </location>
</feature>
<comment type="caution">
    <text evidence="4">The sequence shown here is derived from an EMBL/GenBank/DDBJ whole genome shotgun (WGS) entry which is preliminary data.</text>
</comment>
<dbReference type="InterPro" id="IPR019775">
    <property type="entry name" value="WD40_repeat_CS"/>
</dbReference>
<feature type="repeat" description="WD" evidence="3">
    <location>
        <begin position="201"/>
        <end position="242"/>
    </location>
</feature>
<evidence type="ECO:0000313" key="4">
    <source>
        <dbReference type="EMBL" id="KAG1822683.1"/>
    </source>
</evidence>
<dbReference type="Pfam" id="PF00400">
    <property type="entry name" value="WD40"/>
    <property type="match status" value="6"/>
</dbReference>
<evidence type="ECO:0000256" key="3">
    <source>
        <dbReference type="PROSITE-ProRule" id="PRU00221"/>
    </source>
</evidence>
<dbReference type="SMART" id="SM00320">
    <property type="entry name" value="WD40"/>
    <property type="match status" value="7"/>
</dbReference>
<feature type="repeat" description="WD" evidence="3">
    <location>
        <begin position="107"/>
        <end position="148"/>
    </location>
</feature>
<keyword evidence="1 3" id="KW-0853">WD repeat</keyword>
<dbReference type="PANTHER" id="PTHR19879">
    <property type="entry name" value="TRANSCRIPTION INITIATION FACTOR TFIID"/>
    <property type="match status" value="1"/>
</dbReference>
<dbReference type="AlphaFoldDB" id="A0A9P7EI79"/>
<evidence type="ECO:0000256" key="1">
    <source>
        <dbReference type="ARBA" id="ARBA00022574"/>
    </source>
</evidence>
<dbReference type="InterPro" id="IPR001680">
    <property type="entry name" value="WD40_rpt"/>
</dbReference>
<dbReference type="Gene3D" id="2.130.10.10">
    <property type="entry name" value="YVTN repeat-like/Quinoprotein amine dehydrogenase"/>
    <property type="match status" value="3"/>
</dbReference>
<dbReference type="Proteomes" id="UP000807769">
    <property type="component" value="Unassembled WGS sequence"/>
</dbReference>
<dbReference type="CDD" id="cd00200">
    <property type="entry name" value="WD40"/>
    <property type="match status" value="1"/>
</dbReference>
<dbReference type="InterPro" id="IPR036322">
    <property type="entry name" value="WD40_repeat_dom_sf"/>
</dbReference>
<keyword evidence="2" id="KW-0677">Repeat</keyword>
<dbReference type="InterPro" id="IPR015943">
    <property type="entry name" value="WD40/YVTN_repeat-like_dom_sf"/>
</dbReference>
<dbReference type="PROSITE" id="PS00678">
    <property type="entry name" value="WD_REPEATS_1"/>
    <property type="match status" value="4"/>
</dbReference>
<dbReference type="InterPro" id="IPR020472">
    <property type="entry name" value="WD40_PAC1"/>
</dbReference>
<proteinExistence type="predicted"/>
<protein>
    <submittedName>
        <fullName evidence="4">WD40-repeat-containing domain protein</fullName>
    </submittedName>
</protein>
<evidence type="ECO:0000256" key="2">
    <source>
        <dbReference type="ARBA" id="ARBA00022737"/>
    </source>
</evidence>
<dbReference type="RefSeq" id="XP_041197089.1">
    <property type="nucleotide sequence ID" value="XM_041344146.1"/>
</dbReference>
<sequence>MTSPSVASVAQDTSIITPCQKFEGHTSQVSGAIHLPGGKRIMTCSADGSLRVWNLKIGKQIGDEWRDGESAVWRIALSPDGKKVVGGNYDGALRLWDIDTGKVIAKWMGHTGGVSSVRWSQDSQRVLSGSYDGTAREWDVEKGETILGPIKTGHRSVYTAIYSPDMTAFATGGEQPWNNTEDDKSQVKIWDTKTGGLVATLEGHKESVLCLAWTPDGKMLISGSADNSIRTWSTTTWKQIAVLDGHTSNVYDIAISPNGRILASASGDKTARLWNLDNNQPIRLPLQHANCVLRVSFSADGKLLATGCDDQNAYTWDISTIVKEAGLDELLLDQRDKLVLAVRDTFINRYHCI</sequence>
<dbReference type="PRINTS" id="PR00320">
    <property type="entry name" value="GPROTEINBRPT"/>
</dbReference>
<organism evidence="4 5">
    <name type="scientific">Suillus subaureus</name>
    <dbReference type="NCBI Taxonomy" id="48587"/>
    <lineage>
        <taxon>Eukaryota</taxon>
        <taxon>Fungi</taxon>
        <taxon>Dikarya</taxon>
        <taxon>Basidiomycota</taxon>
        <taxon>Agaricomycotina</taxon>
        <taxon>Agaricomycetes</taxon>
        <taxon>Agaricomycetidae</taxon>
        <taxon>Boletales</taxon>
        <taxon>Suillineae</taxon>
        <taxon>Suillaceae</taxon>
        <taxon>Suillus</taxon>
    </lineage>
</organism>
<evidence type="ECO:0000313" key="5">
    <source>
        <dbReference type="Proteomes" id="UP000807769"/>
    </source>
</evidence>
<gene>
    <name evidence="4" type="ORF">BJ212DRAFT_821650</name>
</gene>
<keyword evidence="5" id="KW-1185">Reference proteome</keyword>
<dbReference type="PROSITE" id="PS50082">
    <property type="entry name" value="WD_REPEATS_2"/>
    <property type="match status" value="6"/>
</dbReference>
<accession>A0A9P7EI79</accession>
<dbReference type="EMBL" id="JABBWG010000005">
    <property type="protein sequence ID" value="KAG1822683.1"/>
    <property type="molecule type" value="Genomic_DNA"/>
</dbReference>
<dbReference type="PROSITE" id="PS50294">
    <property type="entry name" value="WD_REPEATS_REGION"/>
    <property type="match status" value="6"/>
</dbReference>
<feature type="repeat" description="WD" evidence="3">
    <location>
        <begin position="22"/>
        <end position="63"/>
    </location>
</feature>
<reference evidence="4" key="1">
    <citation type="journal article" date="2020" name="New Phytol.">
        <title>Comparative genomics reveals dynamic genome evolution in host specialist ectomycorrhizal fungi.</title>
        <authorList>
            <person name="Lofgren L.A."/>
            <person name="Nguyen N.H."/>
            <person name="Vilgalys R."/>
            <person name="Ruytinx J."/>
            <person name="Liao H.L."/>
            <person name="Branco S."/>
            <person name="Kuo A."/>
            <person name="LaButti K."/>
            <person name="Lipzen A."/>
            <person name="Andreopoulos W."/>
            <person name="Pangilinan J."/>
            <person name="Riley R."/>
            <person name="Hundley H."/>
            <person name="Na H."/>
            <person name="Barry K."/>
            <person name="Grigoriev I.V."/>
            <person name="Stajich J.E."/>
            <person name="Kennedy P.G."/>
        </authorList>
    </citation>
    <scope>NUCLEOTIDE SEQUENCE</scope>
    <source>
        <strain evidence="4">MN1</strain>
    </source>
</reference>
<dbReference type="GeneID" id="64638162"/>